<reference evidence="2" key="1">
    <citation type="journal article" date="2015" name="PLoS Genet.">
        <title>The dynamic genome and transcriptome of the human fungal pathogen Blastomyces and close relative Emmonsia.</title>
        <authorList>
            <person name="Munoz J.F."/>
            <person name="Gauthier G.M."/>
            <person name="Desjardins C.A."/>
            <person name="Gallo J.E."/>
            <person name="Holder J."/>
            <person name="Sullivan T.D."/>
            <person name="Marty A.J."/>
            <person name="Carmen J.C."/>
            <person name="Chen Z."/>
            <person name="Ding L."/>
            <person name="Gujja S."/>
            <person name="Magrini V."/>
            <person name="Misas E."/>
            <person name="Mitreva M."/>
            <person name="Priest M."/>
            <person name="Saif S."/>
            <person name="Whiston E.A."/>
            <person name="Young S."/>
            <person name="Zeng Q."/>
            <person name="Goldman W.E."/>
            <person name="Mardis E.R."/>
            <person name="Taylor J.W."/>
            <person name="McEwen J.G."/>
            <person name="Clay O.K."/>
            <person name="Klein B.S."/>
            <person name="Cuomo C.A."/>
        </authorList>
    </citation>
    <scope>NUCLEOTIDE SEQUENCE [LARGE SCALE GENOMIC DNA]</scope>
    <source>
        <strain evidence="2">UAMH 139</strain>
    </source>
</reference>
<dbReference type="Proteomes" id="UP000053573">
    <property type="component" value="Unassembled WGS sequence"/>
</dbReference>
<dbReference type="AlphaFoldDB" id="A0A0H1BM34"/>
<proteinExistence type="predicted"/>
<gene>
    <name evidence="1" type="ORF">EMPG_12407</name>
</gene>
<protein>
    <submittedName>
        <fullName evidence="1">Uncharacterized protein</fullName>
    </submittedName>
</protein>
<organism evidence="1 2">
    <name type="scientific">Blastomyces silverae</name>
    <dbReference type="NCBI Taxonomy" id="2060906"/>
    <lineage>
        <taxon>Eukaryota</taxon>
        <taxon>Fungi</taxon>
        <taxon>Dikarya</taxon>
        <taxon>Ascomycota</taxon>
        <taxon>Pezizomycotina</taxon>
        <taxon>Eurotiomycetes</taxon>
        <taxon>Eurotiomycetidae</taxon>
        <taxon>Onygenales</taxon>
        <taxon>Ajellomycetaceae</taxon>
        <taxon>Blastomyces</taxon>
    </lineage>
</organism>
<evidence type="ECO:0000313" key="1">
    <source>
        <dbReference type="EMBL" id="KLJ12579.1"/>
    </source>
</evidence>
<dbReference type="EMBL" id="LDEV01000798">
    <property type="protein sequence ID" value="KLJ12579.1"/>
    <property type="molecule type" value="Genomic_DNA"/>
</dbReference>
<sequence>MQFSSSRNVLRGFGSPLESITWVTIRSHSHPSRLITLTWQQPQEAALESCTSQYLDKRKYPFNCWLTFQDASARALTAYHELYMAMGSTRHPFPPPLMLPTPRLNDGNAVTEKVFMQIQKTGIF</sequence>
<keyword evidence="2" id="KW-1185">Reference proteome</keyword>
<name>A0A0H1BM34_9EURO</name>
<accession>A0A0H1BM34</accession>
<evidence type="ECO:0000313" key="2">
    <source>
        <dbReference type="Proteomes" id="UP000053573"/>
    </source>
</evidence>
<comment type="caution">
    <text evidence="1">The sequence shown here is derived from an EMBL/GenBank/DDBJ whole genome shotgun (WGS) entry which is preliminary data.</text>
</comment>